<dbReference type="AlphaFoldDB" id="A0A1Q5UDB7"/>
<name>A0A1Q5UDB7_9EURO</name>
<gene>
    <name evidence="1" type="ORF">PENSUB_4091</name>
</gene>
<accession>A0A1Q5UDB7</accession>
<evidence type="ECO:0000313" key="1">
    <source>
        <dbReference type="EMBL" id="OKP10486.1"/>
    </source>
</evidence>
<organism evidence="1 2">
    <name type="scientific">Penicillium subrubescens</name>
    <dbReference type="NCBI Taxonomy" id="1316194"/>
    <lineage>
        <taxon>Eukaryota</taxon>
        <taxon>Fungi</taxon>
        <taxon>Dikarya</taxon>
        <taxon>Ascomycota</taxon>
        <taxon>Pezizomycotina</taxon>
        <taxon>Eurotiomycetes</taxon>
        <taxon>Eurotiomycetidae</taxon>
        <taxon>Eurotiales</taxon>
        <taxon>Aspergillaceae</taxon>
        <taxon>Penicillium</taxon>
    </lineage>
</organism>
<dbReference type="Proteomes" id="UP000186955">
    <property type="component" value="Unassembled WGS sequence"/>
</dbReference>
<proteinExistence type="predicted"/>
<evidence type="ECO:0000313" key="2">
    <source>
        <dbReference type="Proteomes" id="UP000186955"/>
    </source>
</evidence>
<dbReference type="EMBL" id="MNBE01000316">
    <property type="protein sequence ID" value="OKP10486.1"/>
    <property type="molecule type" value="Genomic_DNA"/>
</dbReference>
<reference evidence="1 2" key="1">
    <citation type="submission" date="2016-10" db="EMBL/GenBank/DDBJ databases">
        <title>Genome sequence of the ascomycete fungus Penicillium subrubescens.</title>
        <authorList>
            <person name="De Vries R.P."/>
            <person name="Peng M."/>
            <person name="Dilokpimol A."/>
            <person name="Hilden K."/>
            <person name="Makela M.R."/>
            <person name="Grigoriev I."/>
            <person name="Riley R."/>
            <person name="Granchi Z."/>
        </authorList>
    </citation>
    <scope>NUCLEOTIDE SEQUENCE [LARGE SCALE GENOMIC DNA]</scope>
    <source>
        <strain evidence="1 2">CBS 132785</strain>
    </source>
</reference>
<comment type="caution">
    <text evidence="1">The sequence shown here is derived from an EMBL/GenBank/DDBJ whole genome shotgun (WGS) entry which is preliminary data.</text>
</comment>
<keyword evidence="2" id="KW-1185">Reference proteome</keyword>
<protein>
    <submittedName>
        <fullName evidence="1">Uncharacterized protein</fullName>
    </submittedName>
</protein>
<sequence>MSVKGNVLKYIPFYGSTRCFVWNNGPFHYHPRTGKDCYLETVLRTFRYCTLVQGVYFIATGRYERLSFVRATIFLGKDQVQLTVEPYILHRAIQGITNLTQPRLLSSGLLFSTEGNRT</sequence>